<protein>
    <submittedName>
        <fullName evidence="2">Uncharacterized protein</fullName>
    </submittedName>
</protein>
<comment type="caution">
    <text evidence="2">The sequence shown here is derived from an EMBL/GenBank/DDBJ whole genome shotgun (WGS) entry which is preliminary data.</text>
</comment>
<gene>
    <name evidence="2" type="ORF">HGM15179_015429</name>
    <name evidence="1" type="ORF">HGM15179_022433</name>
</gene>
<organism evidence="2 3">
    <name type="scientific">Zosterops borbonicus</name>
    <dbReference type="NCBI Taxonomy" id="364589"/>
    <lineage>
        <taxon>Eukaryota</taxon>
        <taxon>Metazoa</taxon>
        <taxon>Chordata</taxon>
        <taxon>Craniata</taxon>
        <taxon>Vertebrata</taxon>
        <taxon>Euteleostomi</taxon>
        <taxon>Archelosauria</taxon>
        <taxon>Archosauria</taxon>
        <taxon>Dinosauria</taxon>
        <taxon>Saurischia</taxon>
        <taxon>Theropoda</taxon>
        <taxon>Coelurosauria</taxon>
        <taxon>Aves</taxon>
        <taxon>Neognathae</taxon>
        <taxon>Neoaves</taxon>
        <taxon>Telluraves</taxon>
        <taxon>Australaves</taxon>
        <taxon>Passeriformes</taxon>
        <taxon>Sylvioidea</taxon>
        <taxon>Zosteropidae</taxon>
        <taxon>Zosterops</taxon>
    </lineage>
</organism>
<dbReference type="AlphaFoldDB" id="A0A8K1G551"/>
<dbReference type="EMBL" id="SWJQ01000679">
    <property type="protein sequence ID" value="TRZ11680.1"/>
    <property type="molecule type" value="Genomic_DNA"/>
</dbReference>
<dbReference type="EMBL" id="SWJQ01018812">
    <property type="protein sequence ID" value="TRZ04674.1"/>
    <property type="molecule type" value="Genomic_DNA"/>
</dbReference>
<feature type="non-terminal residue" evidence="2">
    <location>
        <position position="54"/>
    </location>
</feature>
<accession>A0A8K1G551</accession>
<dbReference type="Proteomes" id="UP000796761">
    <property type="component" value="Unassembled WGS sequence"/>
</dbReference>
<sequence>MFVAPQGSGTRHKRLCCSRLSILVSGLPLLKERGKPESAPALPVEPCLLWRWAG</sequence>
<keyword evidence="3" id="KW-1185">Reference proteome</keyword>
<feature type="non-terminal residue" evidence="2">
    <location>
        <position position="1"/>
    </location>
</feature>
<evidence type="ECO:0000313" key="3">
    <source>
        <dbReference type="Proteomes" id="UP000796761"/>
    </source>
</evidence>
<proteinExistence type="predicted"/>
<evidence type="ECO:0000313" key="1">
    <source>
        <dbReference type="EMBL" id="TRZ04674.1"/>
    </source>
</evidence>
<evidence type="ECO:0000313" key="2">
    <source>
        <dbReference type="EMBL" id="TRZ11680.1"/>
    </source>
</evidence>
<name>A0A8K1G551_9PASS</name>
<reference evidence="2" key="1">
    <citation type="submission" date="2019-04" db="EMBL/GenBank/DDBJ databases">
        <title>Genome assembly of Zosterops borbonicus 15179.</title>
        <authorList>
            <person name="Leroy T."/>
            <person name="Anselmetti Y."/>
            <person name="Tilak M.-K."/>
            <person name="Nabholz B."/>
        </authorList>
    </citation>
    <scope>NUCLEOTIDE SEQUENCE</scope>
    <source>
        <strain evidence="2">HGM_15179</strain>
        <tissue evidence="2">Muscle</tissue>
    </source>
</reference>